<proteinExistence type="predicted"/>
<keyword evidence="2" id="KW-1185">Reference proteome</keyword>
<evidence type="ECO:0000313" key="1">
    <source>
        <dbReference type="EMBL" id="MPC84988.1"/>
    </source>
</evidence>
<evidence type="ECO:0000313" key="2">
    <source>
        <dbReference type="Proteomes" id="UP000324222"/>
    </source>
</evidence>
<sequence length="111" mass="12796">MSCLTPLQKLEREQIEKMPSKYDFRDDDSLGFFGGSEERIERGTRTSATSYEKKTLINRKKDSLSPCTECSPNTYNSHSGRQGPRSLKLVVATECELLRWRKINSRKYKVG</sequence>
<protein>
    <submittedName>
        <fullName evidence="1">Uncharacterized protein</fullName>
    </submittedName>
</protein>
<comment type="caution">
    <text evidence="1">The sequence shown here is derived from an EMBL/GenBank/DDBJ whole genome shotgun (WGS) entry which is preliminary data.</text>
</comment>
<accession>A0A5B7IWF4</accession>
<gene>
    <name evidence="1" type="ORF">E2C01_079746</name>
</gene>
<organism evidence="1 2">
    <name type="scientific">Portunus trituberculatus</name>
    <name type="common">Swimming crab</name>
    <name type="synonym">Neptunus trituberculatus</name>
    <dbReference type="NCBI Taxonomy" id="210409"/>
    <lineage>
        <taxon>Eukaryota</taxon>
        <taxon>Metazoa</taxon>
        <taxon>Ecdysozoa</taxon>
        <taxon>Arthropoda</taxon>
        <taxon>Crustacea</taxon>
        <taxon>Multicrustacea</taxon>
        <taxon>Malacostraca</taxon>
        <taxon>Eumalacostraca</taxon>
        <taxon>Eucarida</taxon>
        <taxon>Decapoda</taxon>
        <taxon>Pleocyemata</taxon>
        <taxon>Brachyura</taxon>
        <taxon>Eubrachyura</taxon>
        <taxon>Portunoidea</taxon>
        <taxon>Portunidae</taxon>
        <taxon>Portuninae</taxon>
        <taxon>Portunus</taxon>
    </lineage>
</organism>
<dbReference type="EMBL" id="VSRR010067012">
    <property type="protein sequence ID" value="MPC84988.1"/>
    <property type="molecule type" value="Genomic_DNA"/>
</dbReference>
<name>A0A5B7IWF4_PORTR</name>
<dbReference type="AlphaFoldDB" id="A0A5B7IWF4"/>
<reference evidence="1 2" key="1">
    <citation type="submission" date="2019-05" db="EMBL/GenBank/DDBJ databases">
        <title>Another draft genome of Portunus trituberculatus and its Hox gene families provides insights of decapod evolution.</title>
        <authorList>
            <person name="Jeong J.-H."/>
            <person name="Song I."/>
            <person name="Kim S."/>
            <person name="Choi T."/>
            <person name="Kim D."/>
            <person name="Ryu S."/>
            <person name="Kim W."/>
        </authorList>
    </citation>
    <scope>NUCLEOTIDE SEQUENCE [LARGE SCALE GENOMIC DNA]</scope>
    <source>
        <tissue evidence="1">Muscle</tissue>
    </source>
</reference>
<dbReference type="Proteomes" id="UP000324222">
    <property type="component" value="Unassembled WGS sequence"/>
</dbReference>